<dbReference type="PANTHER" id="PTHR34639:SF1">
    <property type="entry name" value="PROTEIN FLATTOP"/>
    <property type="match status" value="1"/>
</dbReference>
<proteinExistence type="inferred from homology"/>
<organism evidence="5 6">
    <name type="scientific">Cloeon dipterum</name>
    <dbReference type="NCBI Taxonomy" id="197152"/>
    <lineage>
        <taxon>Eukaryota</taxon>
        <taxon>Metazoa</taxon>
        <taxon>Ecdysozoa</taxon>
        <taxon>Arthropoda</taxon>
        <taxon>Hexapoda</taxon>
        <taxon>Insecta</taxon>
        <taxon>Pterygota</taxon>
        <taxon>Palaeoptera</taxon>
        <taxon>Ephemeroptera</taxon>
        <taxon>Pisciforma</taxon>
        <taxon>Baetidae</taxon>
        <taxon>Cloeon</taxon>
    </lineage>
</organism>
<feature type="region of interest" description="Disordered" evidence="3">
    <location>
        <begin position="104"/>
        <end position="193"/>
    </location>
</feature>
<evidence type="ECO:0000259" key="4">
    <source>
        <dbReference type="Pfam" id="PF16071"/>
    </source>
</evidence>
<comment type="similarity">
    <text evidence="1">Belongs to the Flattop family.</text>
</comment>
<dbReference type="GO" id="GO:0044782">
    <property type="term" value="P:cilium organization"/>
    <property type="evidence" value="ECO:0007669"/>
    <property type="project" value="TreeGrafter"/>
</dbReference>
<feature type="region of interest" description="Disordered" evidence="3">
    <location>
        <begin position="232"/>
        <end position="259"/>
    </location>
</feature>
<dbReference type="AlphaFoldDB" id="A0A8S1CFV1"/>
<dbReference type="EMBL" id="CADEPI010000027">
    <property type="protein sequence ID" value="CAB3366948.1"/>
    <property type="molecule type" value="Genomic_DNA"/>
</dbReference>
<reference evidence="5 6" key="1">
    <citation type="submission" date="2020-04" db="EMBL/GenBank/DDBJ databases">
        <authorList>
            <person name="Alioto T."/>
            <person name="Alioto T."/>
            <person name="Gomez Garrido J."/>
        </authorList>
    </citation>
    <scope>NUCLEOTIDE SEQUENCE [LARGE SCALE GENOMIC DNA]</scope>
</reference>
<dbReference type="Pfam" id="PF16071">
    <property type="entry name" value="DUF4812"/>
    <property type="match status" value="1"/>
</dbReference>
<evidence type="ECO:0000256" key="2">
    <source>
        <dbReference type="ARBA" id="ARBA00033306"/>
    </source>
</evidence>
<dbReference type="InterPro" id="IPR038797">
    <property type="entry name" value="Fltp"/>
</dbReference>
<dbReference type="GO" id="GO:0036064">
    <property type="term" value="C:ciliary basal body"/>
    <property type="evidence" value="ECO:0007669"/>
    <property type="project" value="TreeGrafter"/>
</dbReference>
<dbReference type="CDD" id="cd23705">
    <property type="entry name" value="Flattop"/>
    <property type="match status" value="1"/>
</dbReference>
<feature type="compositionally biased region" description="Polar residues" evidence="3">
    <location>
        <begin position="109"/>
        <end position="131"/>
    </location>
</feature>
<dbReference type="PANTHER" id="PTHR34639">
    <property type="entry name" value="PROTEIN FLATTOP"/>
    <property type="match status" value="1"/>
</dbReference>
<comment type="caution">
    <text evidence="5">The sequence shown here is derived from an EMBL/GenBank/DDBJ whole genome shotgun (WGS) entry which is preliminary data.</text>
</comment>
<evidence type="ECO:0000313" key="6">
    <source>
        <dbReference type="Proteomes" id="UP000494165"/>
    </source>
</evidence>
<dbReference type="InterPro" id="IPR032084">
    <property type="entry name" value="DUF4812"/>
</dbReference>
<gene>
    <name evidence="5" type="ORF">CLODIP_2_CD13331</name>
</gene>
<feature type="compositionally biased region" description="Polar residues" evidence="3">
    <location>
        <begin position="138"/>
        <end position="159"/>
    </location>
</feature>
<evidence type="ECO:0000313" key="5">
    <source>
        <dbReference type="EMBL" id="CAB3366948.1"/>
    </source>
</evidence>
<name>A0A8S1CFV1_9INSE</name>
<evidence type="ECO:0000256" key="1">
    <source>
        <dbReference type="ARBA" id="ARBA00009887"/>
    </source>
</evidence>
<feature type="domain" description="DUF4812" evidence="4">
    <location>
        <begin position="362"/>
        <end position="425"/>
    </location>
</feature>
<dbReference type="OrthoDB" id="521617at2759"/>
<protein>
    <recommendedName>
        <fullName evidence="2">Cilia- and flagella-associated protein 126</fullName>
    </recommendedName>
</protein>
<dbReference type="Pfam" id="PF22611">
    <property type="entry name" value="CFAP126"/>
    <property type="match status" value="1"/>
</dbReference>
<accession>A0A8S1CFV1</accession>
<keyword evidence="6" id="KW-1185">Reference proteome</keyword>
<feature type="compositionally biased region" description="Low complexity" evidence="3">
    <location>
        <begin position="160"/>
        <end position="174"/>
    </location>
</feature>
<dbReference type="Proteomes" id="UP000494165">
    <property type="component" value="Unassembled WGS sequence"/>
</dbReference>
<sequence length="425" mass="46981">MACNFNSNQFEKAYKPKALGNWQVPVRKSERPKARTGHTEFIADHRGHLLPEVVSTKRANRPWNCGPFTAWDYPKKITRSYAKQMEAVSSKRFSAWLKRSAHIPLPQQEAPSTPSQVTSLPKSSRSSSVGQLSAVRSLPSSTHSNRSNRPRTASVATQRSASVGSVKSSTSSLKLPPPANSLDTAQSPPPLSKAYSTMHAAKVLADESRTHQPLADAIVEPDLQGFVDKKVSPHTREQGTSPRALSTPPKKRPSTCHPLQKVSEIDLAIRWDLRGGGQSLLEQQPSKVAPAVFNTVAPVEEPKVPALAFQKTSSPVPKNPALAKHRSKSACNLTTKPLKDEKSREAEKCDHKRPHTAKLNAMPKPKMPFSKRSYSIGTLAPPFSLWPDGTKRQDYPDHWRLASVYQHSFKPIHLRKKPLLASIFQ</sequence>
<evidence type="ECO:0000256" key="3">
    <source>
        <dbReference type="SAM" id="MobiDB-lite"/>
    </source>
</evidence>